<dbReference type="Gene3D" id="1.10.150.130">
    <property type="match status" value="1"/>
</dbReference>
<feature type="region of interest" description="Disordered" evidence="5">
    <location>
        <begin position="329"/>
        <end position="349"/>
    </location>
</feature>
<evidence type="ECO:0000259" key="7">
    <source>
        <dbReference type="PROSITE" id="PS51900"/>
    </source>
</evidence>
<dbReference type="InterPro" id="IPR004107">
    <property type="entry name" value="Integrase_SAM-like_N"/>
</dbReference>
<organism evidence="8 9">
    <name type="scientific">Methanococcus maripaludis</name>
    <name type="common">Methanococcus deltae</name>
    <dbReference type="NCBI Taxonomy" id="39152"/>
    <lineage>
        <taxon>Archaea</taxon>
        <taxon>Methanobacteriati</taxon>
        <taxon>Methanobacteriota</taxon>
        <taxon>Methanomada group</taxon>
        <taxon>Methanococci</taxon>
        <taxon>Methanococcales</taxon>
        <taxon>Methanococcaceae</taxon>
        <taxon>Methanococcus</taxon>
    </lineage>
</organism>
<dbReference type="InterPro" id="IPR013762">
    <property type="entry name" value="Integrase-like_cat_sf"/>
</dbReference>
<evidence type="ECO:0000256" key="3">
    <source>
        <dbReference type="ARBA" id="ARBA00023172"/>
    </source>
</evidence>
<dbReference type="RefSeq" id="WP_181491627.1">
    <property type="nucleotide sequence ID" value="NZ_JACDUJ010000001.1"/>
</dbReference>
<dbReference type="PANTHER" id="PTHR30349">
    <property type="entry name" value="PHAGE INTEGRASE-RELATED"/>
    <property type="match status" value="1"/>
</dbReference>
<dbReference type="GO" id="GO:0015074">
    <property type="term" value="P:DNA integration"/>
    <property type="evidence" value="ECO:0007669"/>
    <property type="project" value="UniProtKB-KW"/>
</dbReference>
<dbReference type="InterPro" id="IPR044068">
    <property type="entry name" value="CB"/>
</dbReference>
<evidence type="ECO:0000313" key="8">
    <source>
        <dbReference type="EMBL" id="MBA2845988.1"/>
    </source>
</evidence>
<feature type="domain" description="Tyr recombinase" evidence="6">
    <location>
        <begin position="133"/>
        <end position="330"/>
    </location>
</feature>
<sequence length="349" mass="41084">MSLFNQLISNIRPNKIDISKIELNEKSMKLLNKFCLGMWSDGREPVTISRNLSDLSIFLRFCQLMNKNPLKCKKADFESFFEYLQSDRECCKSTRRKYHNMLSVLYQILDSNVYDEYKENAKSRGRFKNCDEVHYSRISEKEYEMILKEIYSRNSLTKCRDCLLIDLLWETGCRKGEILNLKYQDVDFPEKKLNIPKTKVHKARSVPITDDMAKILQDHMDKNKYKCPICHVFQSTRKPKDPKKGPTSPVSDSHISEIFKRAVDNLREESKISKPLVVIHSLRHSRIVQLLRSGLKVEEVQLIAGHENIETTMWYAHVPEFEDEIHGKMRDQLDNENNSKKTKKSNKKR</sequence>
<dbReference type="InterPro" id="IPR002104">
    <property type="entry name" value="Integrase_catalytic"/>
</dbReference>
<dbReference type="GO" id="GO:0006310">
    <property type="term" value="P:DNA recombination"/>
    <property type="evidence" value="ECO:0007669"/>
    <property type="project" value="UniProtKB-KW"/>
</dbReference>
<keyword evidence="3" id="KW-0233">DNA recombination</keyword>
<dbReference type="PANTHER" id="PTHR30349:SF41">
    <property type="entry name" value="INTEGRASE_RECOMBINASE PROTEIN MJ0367-RELATED"/>
    <property type="match status" value="1"/>
</dbReference>
<evidence type="ECO:0000256" key="4">
    <source>
        <dbReference type="PROSITE-ProRule" id="PRU01248"/>
    </source>
</evidence>
<dbReference type="Pfam" id="PF13495">
    <property type="entry name" value="Phage_int_SAM_4"/>
    <property type="match status" value="1"/>
</dbReference>
<dbReference type="AlphaFoldDB" id="A0A7J9NMM5"/>
<keyword evidence="2 4" id="KW-0238">DNA-binding</keyword>
<dbReference type="CDD" id="cd00397">
    <property type="entry name" value="DNA_BRE_C"/>
    <property type="match status" value="1"/>
</dbReference>
<dbReference type="PROSITE" id="PS51900">
    <property type="entry name" value="CB"/>
    <property type="match status" value="1"/>
</dbReference>
<feature type="domain" description="Core-binding (CB)" evidence="7">
    <location>
        <begin position="25"/>
        <end position="110"/>
    </location>
</feature>
<dbReference type="InterPro" id="IPR050090">
    <property type="entry name" value="Tyrosine_recombinase_XerCD"/>
</dbReference>
<proteinExistence type="predicted"/>
<evidence type="ECO:0000256" key="1">
    <source>
        <dbReference type="ARBA" id="ARBA00022908"/>
    </source>
</evidence>
<dbReference type="InterPro" id="IPR010998">
    <property type="entry name" value="Integrase_recombinase_N"/>
</dbReference>
<dbReference type="InterPro" id="IPR011010">
    <property type="entry name" value="DNA_brk_join_enz"/>
</dbReference>
<evidence type="ECO:0000256" key="2">
    <source>
        <dbReference type="ARBA" id="ARBA00023125"/>
    </source>
</evidence>
<comment type="caution">
    <text evidence="8">The sequence shown here is derived from an EMBL/GenBank/DDBJ whole genome shotgun (WGS) entry which is preliminary data.</text>
</comment>
<name>A0A7J9NMM5_METMI</name>
<evidence type="ECO:0000259" key="6">
    <source>
        <dbReference type="PROSITE" id="PS51898"/>
    </source>
</evidence>
<dbReference type="Gene3D" id="1.10.443.10">
    <property type="entry name" value="Intergrase catalytic core"/>
    <property type="match status" value="1"/>
</dbReference>
<keyword evidence="1" id="KW-0229">DNA integration</keyword>
<accession>A0A7J9NMM5</accession>
<feature type="compositionally biased region" description="Basic residues" evidence="5">
    <location>
        <begin position="340"/>
        <end position="349"/>
    </location>
</feature>
<feature type="compositionally biased region" description="Basic and acidic residues" evidence="5">
    <location>
        <begin position="329"/>
        <end position="339"/>
    </location>
</feature>
<dbReference type="GO" id="GO:0003677">
    <property type="term" value="F:DNA binding"/>
    <property type="evidence" value="ECO:0007669"/>
    <property type="project" value="UniProtKB-UniRule"/>
</dbReference>
<gene>
    <name evidence="8" type="ORF">HNP88_000172</name>
</gene>
<dbReference type="PROSITE" id="PS51898">
    <property type="entry name" value="TYR_RECOMBINASE"/>
    <property type="match status" value="1"/>
</dbReference>
<evidence type="ECO:0000256" key="5">
    <source>
        <dbReference type="SAM" id="MobiDB-lite"/>
    </source>
</evidence>
<dbReference type="EMBL" id="JACDUJ010000001">
    <property type="protein sequence ID" value="MBA2845988.1"/>
    <property type="molecule type" value="Genomic_DNA"/>
</dbReference>
<evidence type="ECO:0000313" key="9">
    <source>
        <dbReference type="Proteomes" id="UP000571854"/>
    </source>
</evidence>
<dbReference type="Proteomes" id="UP000571854">
    <property type="component" value="Unassembled WGS sequence"/>
</dbReference>
<dbReference type="SUPFAM" id="SSF56349">
    <property type="entry name" value="DNA breaking-rejoining enzymes"/>
    <property type="match status" value="1"/>
</dbReference>
<protein>
    <submittedName>
        <fullName evidence="8">Integrase/recombinase XerD</fullName>
    </submittedName>
</protein>
<reference evidence="8 9" key="1">
    <citation type="submission" date="2020-07" db="EMBL/GenBank/DDBJ databases">
        <title>Genomic Encyclopedia of Type Strains, Phase IV (KMG-V): Genome sequencing to study the core and pangenomes of soil and plant-associated prokaryotes.</title>
        <authorList>
            <person name="Whitman W."/>
        </authorList>
    </citation>
    <scope>NUCLEOTIDE SEQUENCE [LARGE SCALE GENOMIC DNA]</scope>
    <source>
        <strain evidence="8 9">A5</strain>
    </source>
</reference>
<dbReference type="Pfam" id="PF00589">
    <property type="entry name" value="Phage_integrase"/>
    <property type="match status" value="1"/>
</dbReference>